<dbReference type="InterPro" id="IPR011989">
    <property type="entry name" value="ARM-like"/>
</dbReference>
<proteinExistence type="predicted"/>
<protein>
    <recommendedName>
        <fullName evidence="3">HEAT repeat domain-containing protein</fullName>
    </recommendedName>
</protein>
<evidence type="ECO:0000313" key="2">
    <source>
        <dbReference type="Proteomes" id="UP001151002"/>
    </source>
</evidence>
<evidence type="ECO:0000313" key="1">
    <source>
        <dbReference type="EMBL" id="MCY1136941.1"/>
    </source>
</evidence>
<dbReference type="RefSeq" id="WP_267560734.1">
    <property type="nucleotide sequence ID" value="NZ_JAPNTZ010000001.1"/>
</dbReference>
<reference evidence="1" key="1">
    <citation type="submission" date="2022-11" db="EMBL/GenBank/DDBJ databases">
        <authorList>
            <person name="Somphong A."/>
            <person name="Phongsopitanun W."/>
        </authorList>
    </citation>
    <scope>NUCLEOTIDE SEQUENCE</scope>
    <source>
        <strain evidence="1">Pm04-4</strain>
    </source>
</reference>
<dbReference type="Proteomes" id="UP001151002">
    <property type="component" value="Unassembled WGS sequence"/>
</dbReference>
<sequence>MDNDARSAVVAALLGLAGSSDYRDRADAGQALAVLAERPETTQPLLRLLLDPDDTFVTAATAAALLRRADEIGLAAVAHALAGADDNHADWLYTAVQNEFSVYESHRDAAVRTCDALIDNADPSSRNGLTVLRDMLTAIDPILHSARED</sequence>
<gene>
    <name evidence="1" type="ORF">OWR29_02960</name>
</gene>
<dbReference type="SUPFAM" id="SSF48371">
    <property type="entry name" value="ARM repeat"/>
    <property type="match status" value="1"/>
</dbReference>
<name>A0ABT4ART4_9ACTN</name>
<comment type="caution">
    <text evidence="1">The sequence shown here is derived from an EMBL/GenBank/DDBJ whole genome shotgun (WGS) entry which is preliminary data.</text>
</comment>
<dbReference type="InterPro" id="IPR016024">
    <property type="entry name" value="ARM-type_fold"/>
</dbReference>
<evidence type="ECO:0008006" key="3">
    <source>
        <dbReference type="Google" id="ProtNLM"/>
    </source>
</evidence>
<organism evidence="1 2">
    <name type="scientific">Paractinoplanes pyxinae</name>
    <dbReference type="NCBI Taxonomy" id="2997416"/>
    <lineage>
        <taxon>Bacteria</taxon>
        <taxon>Bacillati</taxon>
        <taxon>Actinomycetota</taxon>
        <taxon>Actinomycetes</taxon>
        <taxon>Micromonosporales</taxon>
        <taxon>Micromonosporaceae</taxon>
        <taxon>Paractinoplanes</taxon>
    </lineage>
</organism>
<keyword evidence="2" id="KW-1185">Reference proteome</keyword>
<accession>A0ABT4ART4</accession>
<dbReference type="Gene3D" id="1.25.10.10">
    <property type="entry name" value="Leucine-rich Repeat Variant"/>
    <property type="match status" value="1"/>
</dbReference>
<dbReference type="EMBL" id="JAPNTZ010000001">
    <property type="protein sequence ID" value="MCY1136941.1"/>
    <property type="molecule type" value="Genomic_DNA"/>
</dbReference>